<organism evidence="1 2">
    <name type="scientific">Popillia japonica</name>
    <name type="common">Japanese beetle</name>
    <dbReference type="NCBI Taxonomy" id="7064"/>
    <lineage>
        <taxon>Eukaryota</taxon>
        <taxon>Metazoa</taxon>
        <taxon>Ecdysozoa</taxon>
        <taxon>Arthropoda</taxon>
        <taxon>Hexapoda</taxon>
        <taxon>Insecta</taxon>
        <taxon>Pterygota</taxon>
        <taxon>Neoptera</taxon>
        <taxon>Endopterygota</taxon>
        <taxon>Coleoptera</taxon>
        <taxon>Polyphaga</taxon>
        <taxon>Scarabaeiformia</taxon>
        <taxon>Scarabaeidae</taxon>
        <taxon>Rutelinae</taxon>
        <taxon>Popillia</taxon>
    </lineage>
</organism>
<keyword evidence="2" id="KW-1185">Reference proteome</keyword>
<sequence length="171" mass="19901">MWSIVNEQLGKVANNTLPDNENLLNIANGFNDYYAHLQHKPKNASNKYLFSIPTNNCSFFWHPVAEDELISAAHCYRKSLCQHKYYYDPSYFHTVCVSTSWVGFDHSKSETTNMAMEGAMTRGYWQKVSTRKKMDKIELTLIIGLCLTTAIYHAREYWRSEGQRQSRHSSM</sequence>
<name>A0AAW1LNQ5_POPJA</name>
<accession>A0AAW1LNQ5</accession>
<proteinExistence type="predicted"/>
<gene>
    <name evidence="1" type="ORF">QE152_g10976</name>
</gene>
<dbReference type="Proteomes" id="UP001458880">
    <property type="component" value="Unassembled WGS sequence"/>
</dbReference>
<dbReference type="AlphaFoldDB" id="A0AAW1LNQ5"/>
<evidence type="ECO:0000313" key="1">
    <source>
        <dbReference type="EMBL" id="KAK9737160.1"/>
    </source>
</evidence>
<protein>
    <submittedName>
        <fullName evidence="1">Uncharacterized protein</fullName>
    </submittedName>
</protein>
<evidence type="ECO:0000313" key="2">
    <source>
        <dbReference type="Proteomes" id="UP001458880"/>
    </source>
</evidence>
<dbReference type="EMBL" id="JASPKY010000104">
    <property type="protein sequence ID" value="KAK9737160.1"/>
    <property type="molecule type" value="Genomic_DNA"/>
</dbReference>
<reference evidence="1 2" key="1">
    <citation type="journal article" date="2024" name="BMC Genomics">
        <title>De novo assembly and annotation of Popillia japonica's genome with initial clues to its potential as an invasive pest.</title>
        <authorList>
            <person name="Cucini C."/>
            <person name="Boschi S."/>
            <person name="Funari R."/>
            <person name="Cardaioli E."/>
            <person name="Iannotti N."/>
            <person name="Marturano G."/>
            <person name="Paoli F."/>
            <person name="Bruttini M."/>
            <person name="Carapelli A."/>
            <person name="Frati F."/>
            <person name="Nardi F."/>
        </authorList>
    </citation>
    <scope>NUCLEOTIDE SEQUENCE [LARGE SCALE GENOMIC DNA]</scope>
    <source>
        <strain evidence="1">DMR45628</strain>
    </source>
</reference>
<comment type="caution">
    <text evidence="1">The sequence shown here is derived from an EMBL/GenBank/DDBJ whole genome shotgun (WGS) entry which is preliminary data.</text>
</comment>